<dbReference type="InterPro" id="IPR043504">
    <property type="entry name" value="Peptidase_S1_PA_chymotrypsin"/>
</dbReference>
<dbReference type="PROSITE" id="PS00135">
    <property type="entry name" value="TRYPSIN_SER"/>
    <property type="match status" value="1"/>
</dbReference>
<dbReference type="InterPro" id="IPR033116">
    <property type="entry name" value="TRYPSIN_SER"/>
</dbReference>
<protein>
    <submittedName>
        <fullName evidence="7">GRAK protein</fullName>
    </submittedName>
</protein>
<dbReference type="PRINTS" id="PR00722">
    <property type="entry name" value="CHYMOTRYPSIN"/>
</dbReference>
<dbReference type="SUPFAM" id="SSF50494">
    <property type="entry name" value="Trypsin-like serine proteases"/>
    <property type="match status" value="1"/>
</dbReference>
<feature type="domain" description="Peptidase S1" evidence="6">
    <location>
        <begin position="1"/>
        <end position="214"/>
    </location>
</feature>
<dbReference type="PROSITE" id="PS00134">
    <property type="entry name" value="TRYPSIN_HIS"/>
    <property type="match status" value="1"/>
</dbReference>
<keyword evidence="3 5" id="KW-0720">Serine protease</keyword>
<feature type="non-terminal residue" evidence="7">
    <location>
        <position position="221"/>
    </location>
</feature>
<name>A0ABS2XQV0_POLSP</name>
<dbReference type="Pfam" id="PF00089">
    <property type="entry name" value="Trypsin"/>
    <property type="match status" value="1"/>
</dbReference>
<dbReference type="CDD" id="cd00190">
    <property type="entry name" value="Tryp_SPc"/>
    <property type="match status" value="1"/>
</dbReference>
<evidence type="ECO:0000256" key="3">
    <source>
        <dbReference type="ARBA" id="ARBA00022825"/>
    </source>
</evidence>
<proteinExistence type="predicted"/>
<dbReference type="EMBL" id="JAAWVQ010059582">
    <property type="protein sequence ID" value="MBN3276418.1"/>
    <property type="molecule type" value="Genomic_DNA"/>
</dbReference>
<feature type="non-terminal residue" evidence="7">
    <location>
        <position position="1"/>
    </location>
</feature>
<dbReference type="SMART" id="SM00020">
    <property type="entry name" value="Tryp_SPc"/>
    <property type="match status" value="1"/>
</dbReference>
<dbReference type="InterPro" id="IPR001314">
    <property type="entry name" value="Peptidase_S1A"/>
</dbReference>
<comment type="caution">
    <text evidence="7">The sequence shown here is derived from an EMBL/GenBank/DDBJ whole genome shotgun (WGS) entry which is preliminary data.</text>
</comment>
<evidence type="ECO:0000313" key="7">
    <source>
        <dbReference type="EMBL" id="MBN3276418.1"/>
    </source>
</evidence>
<dbReference type="InterPro" id="IPR018114">
    <property type="entry name" value="TRYPSIN_HIS"/>
</dbReference>
<evidence type="ECO:0000256" key="5">
    <source>
        <dbReference type="RuleBase" id="RU363034"/>
    </source>
</evidence>
<dbReference type="PANTHER" id="PTHR24271:SF96">
    <property type="entry name" value="GRANZYME A-RELATED"/>
    <property type="match status" value="1"/>
</dbReference>
<dbReference type="Gene3D" id="2.40.10.10">
    <property type="entry name" value="Trypsin-like serine proteases"/>
    <property type="match status" value="2"/>
</dbReference>
<dbReference type="InterPro" id="IPR009003">
    <property type="entry name" value="Peptidase_S1_PA"/>
</dbReference>
<evidence type="ECO:0000313" key="8">
    <source>
        <dbReference type="Proteomes" id="UP001166093"/>
    </source>
</evidence>
<evidence type="ECO:0000259" key="6">
    <source>
        <dbReference type="PROSITE" id="PS50240"/>
    </source>
</evidence>
<dbReference type="Proteomes" id="UP001166093">
    <property type="component" value="Unassembled WGS sequence"/>
</dbReference>
<keyword evidence="8" id="KW-1185">Reference proteome</keyword>
<organism evidence="7 8">
    <name type="scientific">Polyodon spathula</name>
    <name type="common">North American paddlefish</name>
    <name type="synonym">Squalus spathula</name>
    <dbReference type="NCBI Taxonomy" id="7913"/>
    <lineage>
        <taxon>Eukaryota</taxon>
        <taxon>Metazoa</taxon>
        <taxon>Chordata</taxon>
        <taxon>Craniata</taxon>
        <taxon>Vertebrata</taxon>
        <taxon>Euteleostomi</taxon>
        <taxon>Actinopterygii</taxon>
        <taxon>Chondrostei</taxon>
        <taxon>Acipenseriformes</taxon>
        <taxon>Polyodontidae</taxon>
        <taxon>Polyodon</taxon>
    </lineage>
</organism>
<evidence type="ECO:0000256" key="2">
    <source>
        <dbReference type="ARBA" id="ARBA00022801"/>
    </source>
</evidence>
<keyword evidence="2 5" id="KW-0378">Hydrolase</keyword>
<dbReference type="InterPro" id="IPR001254">
    <property type="entry name" value="Trypsin_dom"/>
</dbReference>
<dbReference type="PROSITE" id="PS50240">
    <property type="entry name" value="TRYPSIN_DOM"/>
    <property type="match status" value="1"/>
</dbReference>
<evidence type="ECO:0000256" key="4">
    <source>
        <dbReference type="ARBA" id="ARBA00023157"/>
    </source>
</evidence>
<keyword evidence="1 5" id="KW-0645">Protease</keyword>
<reference evidence="7" key="1">
    <citation type="journal article" date="2021" name="Cell">
        <title>Tracing the genetic footprints of vertebrate landing in non-teleost ray-finned fishes.</title>
        <authorList>
            <person name="Bi X."/>
            <person name="Wang K."/>
            <person name="Yang L."/>
            <person name="Pan H."/>
            <person name="Jiang H."/>
            <person name="Wei Q."/>
            <person name="Fang M."/>
            <person name="Yu H."/>
            <person name="Zhu C."/>
            <person name="Cai Y."/>
            <person name="He Y."/>
            <person name="Gan X."/>
            <person name="Zeng H."/>
            <person name="Yu D."/>
            <person name="Zhu Y."/>
            <person name="Jiang H."/>
            <person name="Qiu Q."/>
            <person name="Yang H."/>
            <person name="Zhang Y.E."/>
            <person name="Wang W."/>
            <person name="Zhu M."/>
            <person name="He S."/>
            <person name="Zhang G."/>
        </authorList>
    </citation>
    <scope>NUCLEOTIDE SEQUENCE</scope>
    <source>
        <strain evidence="7">Pddl_001</strain>
    </source>
</reference>
<keyword evidence="4" id="KW-1015">Disulfide bond</keyword>
<evidence type="ECO:0000256" key="1">
    <source>
        <dbReference type="ARBA" id="ARBA00022670"/>
    </source>
</evidence>
<gene>
    <name evidence="7" type="primary">Gzmk_1</name>
    <name evidence="7" type="ORF">GTO93_0000671</name>
</gene>
<accession>A0ABS2XQV0</accession>
<sequence>MASIQIGNSHICGGVLIKDQWVLTAAHCSWWDLKTVVLGAHNLKKEEKSQERLEIEKMFKYTEFYSNPKLNDIMLIKLKRKAKINKKISTLSLPKSVKDTKPGVKCKVAGWGISVNTAHEGSDTLKEAEVIVIDRKVCNRNYNGNPTITNDMLCAGDKKGKKDACHGDSGGPLICKSIFTAIVSGGNNCGNPEKPGVYTRLSDKYLPWISKTIQANANIAK</sequence>
<dbReference type="PANTHER" id="PTHR24271">
    <property type="entry name" value="KALLIKREIN-RELATED"/>
    <property type="match status" value="1"/>
</dbReference>